<dbReference type="InterPro" id="IPR016095">
    <property type="entry name" value="Ribosomal_uL1_3-a/b-sand"/>
</dbReference>
<evidence type="ECO:0000313" key="4">
    <source>
        <dbReference type="EMBL" id="CEQ40613.1"/>
    </source>
</evidence>
<sequence>MSSRTARTLFSVASHSLSPAAPTRAFSSSACASTSKLSPLHKTSIARAERAARGIGKGAKKGSDKQLMTLEEAAKVLQAWSPATPNAAYEINITTKPSGTIQLNALRGRVFLPHSCASATKTSFIVVFAQGPAAQAARDAGADLVGGEELIDKILNGELNPDKLITTPDLFSLFQRNPQLARTLGPKGLMPSVKRGTVASDAAQAVKEARGGLDWKGDNKGVVRAAIGRLSFTPDALQDNVHTLLASVSDTALGGAGQVNGIPARVKRPAITRVLLSSTQGPGIELADV</sequence>
<dbReference type="InterPro" id="IPR023674">
    <property type="entry name" value="Ribosomal_uL1-like"/>
</dbReference>
<feature type="non-terminal residue" evidence="4">
    <location>
        <position position="1"/>
    </location>
</feature>
<reference evidence="5" key="1">
    <citation type="submission" date="2015-02" db="EMBL/GenBank/DDBJ databases">
        <authorList>
            <person name="Gon?alves P."/>
        </authorList>
    </citation>
    <scope>NUCLEOTIDE SEQUENCE [LARGE SCALE GENOMIC DNA]</scope>
</reference>
<dbReference type="FunFam" id="3.40.50.790:FF:000001">
    <property type="entry name" value="50S ribosomal protein L1"/>
    <property type="match status" value="1"/>
</dbReference>
<protein>
    <submittedName>
        <fullName evidence="4">SPOSA6832_02248-mRNA-1:cds</fullName>
    </submittedName>
</protein>
<name>A0A0D6ELI7_SPOSA</name>
<dbReference type="AlphaFoldDB" id="A0A0D6ELI7"/>
<evidence type="ECO:0000256" key="2">
    <source>
        <dbReference type="ARBA" id="ARBA00022980"/>
    </source>
</evidence>
<evidence type="ECO:0000313" key="5">
    <source>
        <dbReference type="Proteomes" id="UP000243876"/>
    </source>
</evidence>
<dbReference type="PANTHER" id="PTHR36427">
    <property type="entry name" value="54S RIBOSOMAL PROTEIN L1, MITOCHONDRIAL"/>
    <property type="match status" value="1"/>
</dbReference>
<gene>
    <name evidence="4" type="primary">SPOSA6832_02248</name>
</gene>
<keyword evidence="3" id="KW-0687">Ribonucleoprotein</keyword>
<dbReference type="EMBL" id="CENE01000007">
    <property type="protein sequence ID" value="CEQ40613.1"/>
    <property type="molecule type" value="Genomic_DNA"/>
</dbReference>
<dbReference type="PANTHER" id="PTHR36427:SF3">
    <property type="entry name" value="LARGE RIBOSOMAL SUBUNIT PROTEIN UL1M"/>
    <property type="match status" value="1"/>
</dbReference>
<evidence type="ECO:0000256" key="1">
    <source>
        <dbReference type="ARBA" id="ARBA00010531"/>
    </source>
</evidence>
<dbReference type="Gene3D" id="3.40.50.790">
    <property type="match status" value="1"/>
</dbReference>
<dbReference type="Pfam" id="PF00687">
    <property type="entry name" value="Ribosomal_L1"/>
    <property type="match status" value="1"/>
</dbReference>
<organism evidence="4 5">
    <name type="scientific">Sporidiobolus salmonicolor</name>
    <name type="common">Yeast-like fungus</name>
    <name type="synonym">Sporobolomyces salmonicolor</name>
    <dbReference type="NCBI Taxonomy" id="5005"/>
    <lineage>
        <taxon>Eukaryota</taxon>
        <taxon>Fungi</taxon>
        <taxon>Dikarya</taxon>
        <taxon>Basidiomycota</taxon>
        <taxon>Pucciniomycotina</taxon>
        <taxon>Microbotryomycetes</taxon>
        <taxon>Sporidiobolales</taxon>
        <taxon>Sporidiobolaceae</taxon>
        <taxon>Sporobolomyces</taxon>
    </lineage>
</organism>
<dbReference type="InterPro" id="IPR028364">
    <property type="entry name" value="Ribosomal_uL1/biogenesis"/>
</dbReference>
<dbReference type="SUPFAM" id="SSF56808">
    <property type="entry name" value="Ribosomal protein L1"/>
    <property type="match status" value="1"/>
</dbReference>
<dbReference type="OrthoDB" id="1747252at2759"/>
<proteinExistence type="inferred from homology"/>
<keyword evidence="2" id="KW-0689">Ribosomal protein</keyword>
<dbReference type="CDD" id="cd00403">
    <property type="entry name" value="Ribosomal_L1"/>
    <property type="match status" value="1"/>
</dbReference>
<accession>A0A0D6ELI7</accession>
<dbReference type="Proteomes" id="UP000243876">
    <property type="component" value="Unassembled WGS sequence"/>
</dbReference>
<dbReference type="Gene3D" id="3.30.190.20">
    <property type="match status" value="1"/>
</dbReference>
<dbReference type="GO" id="GO:0005762">
    <property type="term" value="C:mitochondrial large ribosomal subunit"/>
    <property type="evidence" value="ECO:0007669"/>
    <property type="project" value="TreeGrafter"/>
</dbReference>
<comment type="similarity">
    <text evidence="1">Belongs to the universal ribosomal protein uL1 family.</text>
</comment>
<evidence type="ECO:0000256" key="3">
    <source>
        <dbReference type="ARBA" id="ARBA00023274"/>
    </source>
</evidence>
<dbReference type="GO" id="GO:0003735">
    <property type="term" value="F:structural constituent of ribosome"/>
    <property type="evidence" value="ECO:0007669"/>
    <property type="project" value="TreeGrafter"/>
</dbReference>
<keyword evidence="5" id="KW-1185">Reference proteome</keyword>